<evidence type="ECO:0000313" key="5">
    <source>
        <dbReference type="Proteomes" id="UP000677228"/>
    </source>
</evidence>
<feature type="region of interest" description="Disordered" evidence="1">
    <location>
        <begin position="591"/>
        <end position="611"/>
    </location>
</feature>
<feature type="compositionally biased region" description="Polar residues" evidence="1">
    <location>
        <begin position="679"/>
        <end position="706"/>
    </location>
</feature>
<dbReference type="AlphaFoldDB" id="A0A8S2F119"/>
<dbReference type="EMBL" id="CAJNOK010020052">
    <property type="protein sequence ID" value="CAF1310140.1"/>
    <property type="molecule type" value="Genomic_DNA"/>
</dbReference>
<organism evidence="3 5">
    <name type="scientific">Didymodactylos carnosus</name>
    <dbReference type="NCBI Taxonomy" id="1234261"/>
    <lineage>
        <taxon>Eukaryota</taxon>
        <taxon>Metazoa</taxon>
        <taxon>Spiralia</taxon>
        <taxon>Gnathifera</taxon>
        <taxon>Rotifera</taxon>
        <taxon>Eurotatoria</taxon>
        <taxon>Bdelloidea</taxon>
        <taxon>Philodinida</taxon>
        <taxon>Philodinidae</taxon>
        <taxon>Didymodactylos</taxon>
    </lineage>
</organism>
<dbReference type="EMBL" id="CAJOBA010041642">
    <property type="protein sequence ID" value="CAF4117957.1"/>
    <property type="molecule type" value="Genomic_DNA"/>
</dbReference>
<feature type="domain" description="TIR" evidence="2">
    <location>
        <begin position="381"/>
        <end position="500"/>
    </location>
</feature>
<dbReference type="SUPFAM" id="SSF52200">
    <property type="entry name" value="Toll/Interleukin receptor TIR domain"/>
    <property type="match status" value="1"/>
</dbReference>
<dbReference type="Pfam" id="PF13676">
    <property type="entry name" value="TIR_2"/>
    <property type="match status" value="1"/>
</dbReference>
<feature type="compositionally biased region" description="Polar residues" evidence="1">
    <location>
        <begin position="601"/>
        <end position="611"/>
    </location>
</feature>
<dbReference type="InterPro" id="IPR035897">
    <property type="entry name" value="Toll_tir_struct_dom_sf"/>
</dbReference>
<feature type="compositionally biased region" description="Acidic residues" evidence="1">
    <location>
        <begin position="760"/>
        <end position="770"/>
    </location>
</feature>
<accession>A0A8S2F119</accession>
<reference evidence="3" key="1">
    <citation type="submission" date="2021-02" db="EMBL/GenBank/DDBJ databases">
        <authorList>
            <person name="Nowell W R."/>
        </authorList>
    </citation>
    <scope>NUCLEOTIDE SEQUENCE</scope>
</reference>
<dbReference type="InterPro" id="IPR000157">
    <property type="entry name" value="TIR_dom"/>
</dbReference>
<evidence type="ECO:0000313" key="3">
    <source>
        <dbReference type="EMBL" id="CAF1310140.1"/>
    </source>
</evidence>
<dbReference type="PANTHER" id="PTHR46270:SF2">
    <property type="entry name" value="TIR DOMAIN-CONTAINING PROTEIN"/>
    <property type="match status" value="1"/>
</dbReference>
<evidence type="ECO:0000259" key="2">
    <source>
        <dbReference type="Pfam" id="PF13676"/>
    </source>
</evidence>
<comment type="caution">
    <text evidence="3">The sequence shown here is derived from an EMBL/GenBank/DDBJ whole genome shotgun (WGS) entry which is preliminary data.</text>
</comment>
<feature type="compositionally biased region" description="Low complexity" evidence="1">
    <location>
        <begin position="816"/>
        <end position="834"/>
    </location>
</feature>
<dbReference type="PANTHER" id="PTHR46270">
    <property type="entry name" value="ARMADILLO-TYPE FOLD-RELATED"/>
    <property type="match status" value="1"/>
</dbReference>
<name>A0A8S2F119_9BILA</name>
<dbReference type="Gene3D" id="3.40.50.10140">
    <property type="entry name" value="Toll/interleukin-1 receptor homology (TIR) domain"/>
    <property type="match status" value="1"/>
</dbReference>
<dbReference type="Proteomes" id="UP000677228">
    <property type="component" value="Unassembled WGS sequence"/>
</dbReference>
<feature type="region of interest" description="Disordered" evidence="1">
    <location>
        <begin position="652"/>
        <end position="706"/>
    </location>
</feature>
<evidence type="ECO:0000313" key="4">
    <source>
        <dbReference type="EMBL" id="CAF4117957.1"/>
    </source>
</evidence>
<evidence type="ECO:0000256" key="1">
    <source>
        <dbReference type="SAM" id="MobiDB-lite"/>
    </source>
</evidence>
<feature type="region of interest" description="Disordered" evidence="1">
    <location>
        <begin position="755"/>
        <end position="834"/>
    </location>
</feature>
<dbReference type="Proteomes" id="UP000682733">
    <property type="component" value="Unassembled WGS sequence"/>
</dbReference>
<protein>
    <recommendedName>
        <fullName evidence="2">TIR domain-containing protein</fullName>
    </recommendedName>
</protein>
<gene>
    <name evidence="3" type="ORF">OVA965_LOCUS28943</name>
    <name evidence="4" type="ORF">TMI583_LOCUS29708</name>
</gene>
<sequence length="950" mass="107516">MISDVAARCKADTGRVYYLELLNFCATLKETRDVFVEHISIVENLFQILKTDANVKVVERQTERDIWVLPDGTRDTKTELEWIWVLDSVRNIPLVSITLTLFYNLILNPDLALAIKTIFNVPPYIPNKKDKNKRPPVDILKLLSSVSDRKILFAARTLIALTMNNIDLLHNPRDMTLSYITYFDKATKDPSQKHEGVHLSNLANNFKTIVQNQTVKAELVEHKGLPLLTKAAWEPQFDVTTVHQPALDIIWAVSFYRKAAQIWRKDDILMQKLALLLKSDVKELERAADGILWRLLKEEEFRAKITNTEANGDIGASAADELEDDYDSMYVPIKENGKLQYYKLRHLLTPEQQANLDEYRFQESKTEKEKSVKGSLFKYDIMISYSHDNRDLCYLIHECLLKLKKYQVWIDKDRMHGSLMERMAEAIEDSQTVLICMSSKYKLSQACQAEAEYAYKRKRQLIFLKLEPKYDPNGWLGFFLGVKYYIDFTKTDFRKAFEDLFTQINRSRNLDTDCSILEKIINSDVVDQAAKIVEKALTALQPKTNVTKKPSDKSKDFAVVKPDIPAITAKTETLPSIAKPYIATVADADSTSATAKPSLPSRVQSSGNQSLKKVDCPSIEVKPPVAVSHTAAAAPVENLTTQKEPTLLLSDAQEKKAVESSASTLRPSILKPSKAALNRPQTPITARNLDSTPLKPQNPPSTTALATSSVETANYIYKIVEVAQAKSSQPVPAAELSIEDYDRLKEIDQNLHYSTYYPPDFEDIPEDISDDDRASTSSPDEIHSEISSPSTLSEVSEELDQHLSDDDDFNNVKNAKPASASSSSKSSSCSLSPLTVRASIPPPYSNWYETKPIDQWTSTDVHIFLSEKRVNSILNLFPREELDGKLLHDLYKMCQPAFIGSKEVFEALKQKFNKFPITSIPTEEYNRLVNELEQLISRTEQQDSVVCNLM</sequence>
<dbReference type="GO" id="GO:0007165">
    <property type="term" value="P:signal transduction"/>
    <property type="evidence" value="ECO:0007669"/>
    <property type="project" value="InterPro"/>
</dbReference>
<proteinExistence type="predicted"/>
<feature type="compositionally biased region" description="Polar residues" evidence="1">
    <location>
        <begin position="775"/>
        <end position="794"/>
    </location>
</feature>